<dbReference type="RefSeq" id="WP_181550852.1">
    <property type="nucleotide sequence ID" value="NZ_JACDUS010000003.1"/>
</dbReference>
<dbReference type="SUPFAM" id="SSF55729">
    <property type="entry name" value="Acyl-CoA N-acyltransferases (Nat)"/>
    <property type="match status" value="1"/>
</dbReference>
<protein>
    <recommendedName>
        <fullName evidence="3">N-acetyltransferase domain-containing protein</fullName>
    </recommendedName>
</protein>
<dbReference type="Proteomes" id="UP000525298">
    <property type="component" value="Unassembled WGS sequence"/>
</dbReference>
<accession>A0A7W0C8T5</accession>
<evidence type="ECO:0008006" key="3">
    <source>
        <dbReference type="Google" id="ProtNLM"/>
    </source>
</evidence>
<reference evidence="1 2" key="1">
    <citation type="submission" date="2020-07" db="EMBL/GenBank/DDBJ databases">
        <title>Genomic Encyclopedia of Type Strains, Phase IV (KMG-IV): sequencing the most valuable type-strain genomes for metagenomic binning, comparative biology and taxonomic classification.</title>
        <authorList>
            <person name="Goeker M."/>
        </authorList>
    </citation>
    <scope>NUCLEOTIDE SEQUENCE [LARGE SCALE GENOMIC DNA]</scope>
    <source>
        <strain evidence="1 2">DSM 17721</strain>
    </source>
</reference>
<name>A0A7W0C8T5_9BACT</name>
<keyword evidence="2" id="KW-1185">Reference proteome</keyword>
<dbReference type="EMBL" id="JACDUS010000003">
    <property type="protein sequence ID" value="MBA2881200.1"/>
    <property type="molecule type" value="Genomic_DNA"/>
</dbReference>
<gene>
    <name evidence="1" type="ORF">HNR65_001526</name>
</gene>
<organism evidence="1 2">
    <name type="scientific">Desulfosalsimonas propionicica</name>
    <dbReference type="NCBI Taxonomy" id="332175"/>
    <lineage>
        <taxon>Bacteria</taxon>
        <taxon>Pseudomonadati</taxon>
        <taxon>Thermodesulfobacteriota</taxon>
        <taxon>Desulfobacteria</taxon>
        <taxon>Desulfobacterales</taxon>
        <taxon>Desulfosalsimonadaceae</taxon>
        <taxon>Desulfosalsimonas</taxon>
    </lineage>
</organism>
<dbReference type="AlphaFoldDB" id="A0A7W0C8T5"/>
<evidence type="ECO:0000313" key="1">
    <source>
        <dbReference type="EMBL" id="MBA2881200.1"/>
    </source>
</evidence>
<sequence length="168" mass="18727">METETIEGIDYHFAPPEELAREDMERIISLVEAGGSVDPGRVRENLSHAFLIGYVRDDKGEIAACSSLKHPRTEFTQMVREQTGLDLSGFLERGYTSVLPELRGRKMASNLLAGLTARVGSRKLYSVIGEDNIGGQKIAINNNTRKMAVYKSPKTGKKMGIWIPEWMI</sequence>
<dbReference type="InterPro" id="IPR016181">
    <property type="entry name" value="Acyl_CoA_acyltransferase"/>
</dbReference>
<proteinExistence type="predicted"/>
<comment type="caution">
    <text evidence="1">The sequence shown here is derived from an EMBL/GenBank/DDBJ whole genome shotgun (WGS) entry which is preliminary data.</text>
</comment>
<evidence type="ECO:0000313" key="2">
    <source>
        <dbReference type="Proteomes" id="UP000525298"/>
    </source>
</evidence>